<sequence>MAGETQREWGRPIKKDPDVVAHIDAIWDELAIFNNGKKRLMRVCFALFIDPTEKAHDNLKL</sequence>
<gene>
    <name evidence="1" type="primary">ubiD_1</name>
    <name evidence="1" type="ORF">NCTC9075_06639</name>
</gene>
<proteinExistence type="predicted"/>
<dbReference type="EC" id="4.1.1.-" evidence="1"/>
<name>A0A377KF25_ECOLX</name>
<organism evidence="1 2">
    <name type="scientific">Escherichia coli</name>
    <dbReference type="NCBI Taxonomy" id="562"/>
    <lineage>
        <taxon>Bacteria</taxon>
        <taxon>Pseudomonadati</taxon>
        <taxon>Pseudomonadota</taxon>
        <taxon>Gammaproteobacteria</taxon>
        <taxon>Enterobacterales</taxon>
        <taxon>Enterobacteriaceae</taxon>
        <taxon>Escherichia</taxon>
    </lineage>
</organism>
<dbReference type="AlphaFoldDB" id="A0A377KF25"/>
<evidence type="ECO:0000313" key="2">
    <source>
        <dbReference type="Proteomes" id="UP000254181"/>
    </source>
</evidence>
<dbReference type="Gene3D" id="1.20.5.570">
    <property type="entry name" value="Single helix bin"/>
    <property type="match status" value="1"/>
</dbReference>
<dbReference type="GO" id="GO:0016829">
    <property type="term" value="F:lyase activity"/>
    <property type="evidence" value="ECO:0007669"/>
    <property type="project" value="UniProtKB-KW"/>
</dbReference>
<reference evidence="1 2" key="1">
    <citation type="submission" date="2018-06" db="EMBL/GenBank/DDBJ databases">
        <authorList>
            <consortium name="Pathogen Informatics"/>
            <person name="Doyle S."/>
        </authorList>
    </citation>
    <scope>NUCLEOTIDE SEQUENCE [LARGE SCALE GENOMIC DNA]</scope>
    <source>
        <strain evidence="1 2">NCTC9075</strain>
    </source>
</reference>
<dbReference type="Proteomes" id="UP000254181">
    <property type="component" value="Unassembled WGS sequence"/>
</dbReference>
<accession>A0A377KF25</accession>
<dbReference type="EMBL" id="UGEM01000004">
    <property type="protein sequence ID" value="STP23108.1"/>
    <property type="molecule type" value="Genomic_DNA"/>
</dbReference>
<keyword evidence="1" id="KW-0456">Lyase</keyword>
<protein>
    <submittedName>
        <fullName evidence="1">3-octaprenyl-4-hydroxybenzoate carboxy-lyase</fullName>
        <ecNumber evidence="1">4.1.1.-</ecNumber>
    </submittedName>
</protein>
<dbReference type="FunFam" id="1.20.5.570:FF:000001">
    <property type="entry name" value="3-octaprenyl-4-hydroxybenzoate carboxy-lyase"/>
    <property type="match status" value="1"/>
</dbReference>
<evidence type="ECO:0000313" key="1">
    <source>
        <dbReference type="EMBL" id="STP23108.1"/>
    </source>
</evidence>